<dbReference type="Pfam" id="PF00205">
    <property type="entry name" value="TPP_enzyme_M"/>
    <property type="match status" value="1"/>
</dbReference>
<dbReference type="FunFam" id="3.40.50.970:FF:000050">
    <property type="entry name" value="2-hydroxyacyl-CoA lyase"/>
    <property type="match status" value="1"/>
</dbReference>
<evidence type="ECO:0000256" key="7">
    <source>
        <dbReference type="ARBA" id="ARBA00044451"/>
    </source>
</evidence>
<evidence type="ECO:0000259" key="13">
    <source>
        <dbReference type="Pfam" id="PF02776"/>
    </source>
</evidence>
<dbReference type="Gene3D" id="3.40.50.970">
    <property type="match status" value="2"/>
</dbReference>
<dbReference type="EMBL" id="GL377612">
    <property type="protein sequence ID" value="EFJ17770.1"/>
    <property type="molecule type" value="Genomic_DNA"/>
</dbReference>
<dbReference type="AlphaFoldDB" id="D8SCU7"/>
<gene>
    <name evidence="14" type="ORF">SELMODRAFT_178690</name>
</gene>
<dbReference type="PANTHER" id="PTHR43710:SF2">
    <property type="entry name" value="2-HYDROXYACYL-COA LYASE 1"/>
    <property type="match status" value="1"/>
</dbReference>
<dbReference type="Proteomes" id="UP000001514">
    <property type="component" value="Unassembled WGS sequence"/>
</dbReference>
<dbReference type="InterPro" id="IPR011766">
    <property type="entry name" value="TPP_enzyme_TPP-bd"/>
</dbReference>
<dbReference type="GO" id="GO:0000287">
    <property type="term" value="F:magnesium ion binding"/>
    <property type="evidence" value="ECO:0007669"/>
    <property type="project" value="InterPro"/>
</dbReference>
<dbReference type="STRING" id="88036.D8SCU7"/>
<dbReference type="EC" id="4.1.2.63" evidence="9"/>
<dbReference type="InterPro" id="IPR000399">
    <property type="entry name" value="TPP-bd_CS"/>
</dbReference>
<comment type="catalytic activity">
    <reaction evidence="7">
        <text>a 2-hydroxy-3-methyl fatty acyl-CoA = a 2-methyl-branched fatty aldehyde + formyl-CoA</text>
        <dbReference type="Rhea" id="RHEA:25375"/>
        <dbReference type="ChEBI" id="CHEBI:49188"/>
        <dbReference type="ChEBI" id="CHEBI:57376"/>
        <dbReference type="ChEBI" id="CHEBI:58783"/>
        <dbReference type="EC" id="4.1.2.63"/>
    </reaction>
    <physiologicalReaction direction="left-to-right" evidence="7">
        <dbReference type="Rhea" id="RHEA:25376"/>
    </physiologicalReaction>
</comment>
<evidence type="ECO:0000313" key="14">
    <source>
        <dbReference type="EMBL" id="EFJ17770.1"/>
    </source>
</evidence>
<evidence type="ECO:0000313" key="15">
    <source>
        <dbReference type="Proteomes" id="UP000001514"/>
    </source>
</evidence>
<dbReference type="Gene3D" id="3.40.50.1220">
    <property type="entry name" value="TPP-binding domain"/>
    <property type="match status" value="1"/>
</dbReference>
<keyword evidence="3" id="KW-0479">Metal-binding</keyword>
<dbReference type="InterPro" id="IPR029035">
    <property type="entry name" value="DHS-like_NAD/FAD-binding_dom"/>
</dbReference>
<feature type="domain" description="Thiamine pyrophosphate enzyme N-terminal TPP-binding" evidence="13">
    <location>
        <begin position="4"/>
        <end position="112"/>
    </location>
</feature>
<dbReference type="InterPro" id="IPR029061">
    <property type="entry name" value="THDP-binding"/>
</dbReference>
<evidence type="ECO:0000256" key="3">
    <source>
        <dbReference type="ARBA" id="ARBA00022723"/>
    </source>
</evidence>
<dbReference type="GO" id="GO:0001561">
    <property type="term" value="P:fatty acid alpha-oxidation"/>
    <property type="evidence" value="ECO:0000318"/>
    <property type="project" value="GO_Central"/>
</dbReference>
<dbReference type="InParanoid" id="D8SCU7"/>
<dbReference type="GO" id="GO:0030976">
    <property type="term" value="F:thiamine pyrophosphate binding"/>
    <property type="evidence" value="ECO:0000318"/>
    <property type="project" value="GO_Central"/>
</dbReference>
<keyword evidence="4" id="KW-0460">Magnesium</keyword>
<dbReference type="CDD" id="cd02004">
    <property type="entry name" value="TPP_BZL_OCoD_HPCL"/>
    <property type="match status" value="1"/>
</dbReference>
<evidence type="ECO:0000256" key="6">
    <source>
        <dbReference type="ARBA" id="ARBA00023239"/>
    </source>
</evidence>
<keyword evidence="5 10" id="KW-0786">Thiamine pyrophosphate</keyword>
<dbReference type="HOGENOM" id="CLU_013748_3_3_1"/>
<dbReference type="Gramene" id="EFJ17770">
    <property type="protein sequence ID" value="EFJ17770"/>
    <property type="gene ID" value="SELMODRAFT_178690"/>
</dbReference>
<dbReference type="PROSITE" id="PS00187">
    <property type="entry name" value="TPP_ENZYMES"/>
    <property type="match status" value="1"/>
</dbReference>
<feature type="domain" description="Thiamine pyrophosphate enzyme TPP-binding" evidence="12">
    <location>
        <begin position="394"/>
        <end position="543"/>
    </location>
</feature>
<evidence type="ECO:0000256" key="10">
    <source>
        <dbReference type="RuleBase" id="RU362132"/>
    </source>
</evidence>
<comment type="catalytic activity">
    <reaction evidence="8">
        <text>an (R)-2-hydroxy-long-chain-fatty acyl-CoA = a long-chain fatty aldehyde + formyl-CoA</text>
        <dbReference type="Rhea" id="RHEA:67444"/>
        <dbReference type="ChEBI" id="CHEBI:17176"/>
        <dbReference type="ChEBI" id="CHEBI:57376"/>
        <dbReference type="ChEBI" id="CHEBI:170012"/>
        <dbReference type="EC" id="4.1.2.63"/>
    </reaction>
    <physiologicalReaction direction="left-to-right" evidence="8">
        <dbReference type="Rhea" id="RHEA:67445"/>
    </physiologicalReaction>
</comment>
<dbReference type="Pfam" id="PF02775">
    <property type="entry name" value="TPP_enzyme_C"/>
    <property type="match status" value="1"/>
</dbReference>
<keyword evidence="6" id="KW-0456">Lyase</keyword>
<dbReference type="FunCoup" id="D8SCU7">
    <property type="interactions" value="4202"/>
</dbReference>
<dbReference type="PANTHER" id="PTHR43710">
    <property type="entry name" value="2-HYDROXYACYL-COA LYASE"/>
    <property type="match status" value="1"/>
</dbReference>
<dbReference type="GO" id="GO:0106359">
    <property type="term" value="F:2-hydroxyacyl-CoA lyase activity"/>
    <property type="evidence" value="ECO:0007669"/>
    <property type="project" value="UniProtKB-EC"/>
</dbReference>
<dbReference type="CDD" id="cd07035">
    <property type="entry name" value="TPP_PYR_POX_like"/>
    <property type="match status" value="1"/>
</dbReference>
<evidence type="ECO:0000256" key="5">
    <source>
        <dbReference type="ARBA" id="ARBA00023052"/>
    </source>
</evidence>
<evidence type="ECO:0000256" key="1">
    <source>
        <dbReference type="ARBA" id="ARBA00001964"/>
    </source>
</evidence>
<keyword evidence="15" id="KW-1185">Reference proteome</keyword>
<feature type="domain" description="Thiamine pyrophosphate enzyme central" evidence="11">
    <location>
        <begin position="194"/>
        <end position="322"/>
    </location>
</feature>
<evidence type="ECO:0000256" key="8">
    <source>
        <dbReference type="ARBA" id="ARBA00044454"/>
    </source>
</evidence>
<dbReference type="InterPro" id="IPR012000">
    <property type="entry name" value="Thiamin_PyroP_enz_cen_dom"/>
</dbReference>
<dbReference type="InterPro" id="IPR045025">
    <property type="entry name" value="HACL1-like"/>
</dbReference>
<dbReference type="eggNOG" id="KOG1185">
    <property type="taxonomic scope" value="Eukaryota"/>
</dbReference>
<protein>
    <recommendedName>
        <fullName evidence="9">2-hydroxyacyl-CoA lyase</fullName>
        <ecNumber evidence="9">4.1.2.63</ecNumber>
    </recommendedName>
</protein>
<evidence type="ECO:0000256" key="9">
    <source>
        <dbReference type="ARBA" id="ARBA00044518"/>
    </source>
</evidence>
<organism evidence="15">
    <name type="scientific">Selaginella moellendorffii</name>
    <name type="common">Spikemoss</name>
    <dbReference type="NCBI Taxonomy" id="88036"/>
    <lineage>
        <taxon>Eukaryota</taxon>
        <taxon>Viridiplantae</taxon>
        <taxon>Streptophyta</taxon>
        <taxon>Embryophyta</taxon>
        <taxon>Tracheophyta</taxon>
        <taxon>Lycopodiopsida</taxon>
        <taxon>Selaginellales</taxon>
        <taxon>Selaginellaceae</taxon>
        <taxon>Selaginella</taxon>
    </lineage>
</organism>
<evidence type="ECO:0000259" key="12">
    <source>
        <dbReference type="Pfam" id="PF02775"/>
    </source>
</evidence>
<proteinExistence type="inferred from homology"/>
<name>D8SCU7_SELML</name>
<evidence type="ECO:0000256" key="2">
    <source>
        <dbReference type="ARBA" id="ARBA00007812"/>
    </source>
</evidence>
<comment type="similarity">
    <text evidence="2 10">Belongs to the TPP enzyme family.</text>
</comment>
<dbReference type="OMA" id="PGPYGCL"/>
<reference evidence="14 15" key="1">
    <citation type="journal article" date="2011" name="Science">
        <title>The Selaginella genome identifies genetic changes associated with the evolution of vascular plants.</title>
        <authorList>
            <person name="Banks J.A."/>
            <person name="Nishiyama T."/>
            <person name="Hasebe M."/>
            <person name="Bowman J.L."/>
            <person name="Gribskov M."/>
            <person name="dePamphilis C."/>
            <person name="Albert V.A."/>
            <person name="Aono N."/>
            <person name="Aoyama T."/>
            <person name="Ambrose B.A."/>
            <person name="Ashton N.W."/>
            <person name="Axtell M.J."/>
            <person name="Barker E."/>
            <person name="Barker M.S."/>
            <person name="Bennetzen J.L."/>
            <person name="Bonawitz N.D."/>
            <person name="Chapple C."/>
            <person name="Cheng C."/>
            <person name="Correa L.G."/>
            <person name="Dacre M."/>
            <person name="DeBarry J."/>
            <person name="Dreyer I."/>
            <person name="Elias M."/>
            <person name="Engstrom E.M."/>
            <person name="Estelle M."/>
            <person name="Feng L."/>
            <person name="Finet C."/>
            <person name="Floyd S.K."/>
            <person name="Frommer W.B."/>
            <person name="Fujita T."/>
            <person name="Gramzow L."/>
            <person name="Gutensohn M."/>
            <person name="Harholt J."/>
            <person name="Hattori M."/>
            <person name="Heyl A."/>
            <person name="Hirai T."/>
            <person name="Hiwatashi Y."/>
            <person name="Ishikawa M."/>
            <person name="Iwata M."/>
            <person name="Karol K.G."/>
            <person name="Koehler B."/>
            <person name="Kolukisaoglu U."/>
            <person name="Kubo M."/>
            <person name="Kurata T."/>
            <person name="Lalonde S."/>
            <person name="Li K."/>
            <person name="Li Y."/>
            <person name="Litt A."/>
            <person name="Lyons E."/>
            <person name="Manning G."/>
            <person name="Maruyama T."/>
            <person name="Michael T.P."/>
            <person name="Mikami K."/>
            <person name="Miyazaki S."/>
            <person name="Morinaga S."/>
            <person name="Murata T."/>
            <person name="Mueller-Roeber B."/>
            <person name="Nelson D.R."/>
            <person name="Obara M."/>
            <person name="Oguri Y."/>
            <person name="Olmstead R.G."/>
            <person name="Onodera N."/>
            <person name="Petersen B.L."/>
            <person name="Pils B."/>
            <person name="Prigge M."/>
            <person name="Rensing S.A."/>
            <person name="Riano-Pachon D.M."/>
            <person name="Roberts A.W."/>
            <person name="Sato Y."/>
            <person name="Scheller H.V."/>
            <person name="Schulz B."/>
            <person name="Schulz C."/>
            <person name="Shakirov E.V."/>
            <person name="Shibagaki N."/>
            <person name="Shinohara N."/>
            <person name="Shippen D.E."/>
            <person name="Soerensen I."/>
            <person name="Sotooka R."/>
            <person name="Sugimoto N."/>
            <person name="Sugita M."/>
            <person name="Sumikawa N."/>
            <person name="Tanurdzic M."/>
            <person name="Theissen G."/>
            <person name="Ulvskov P."/>
            <person name="Wakazuki S."/>
            <person name="Weng J.K."/>
            <person name="Willats W.W."/>
            <person name="Wipf D."/>
            <person name="Wolf P.G."/>
            <person name="Yang L."/>
            <person name="Zimmer A.D."/>
            <person name="Zhu Q."/>
            <person name="Mitros T."/>
            <person name="Hellsten U."/>
            <person name="Loque D."/>
            <person name="Otillar R."/>
            <person name="Salamov A."/>
            <person name="Schmutz J."/>
            <person name="Shapiro H."/>
            <person name="Lindquist E."/>
            <person name="Lucas S."/>
            <person name="Rokhsar D."/>
            <person name="Grigoriev I.V."/>
        </authorList>
    </citation>
    <scope>NUCLEOTIDE SEQUENCE [LARGE SCALE GENOMIC DNA]</scope>
</reference>
<dbReference type="SUPFAM" id="SSF52467">
    <property type="entry name" value="DHS-like NAD/FAD-binding domain"/>
    <property type="match status" value="1"/>
</dbReference>
<dbReference type="GO" id="GO:0005777">
    <property type="term" value="C:peroxisome"/>
    <property type="evidence" value="ECO:0000318"/>
    <property type="project" value="GO_Central"/>
</dbReference>
<dbReference type="SUPFAM" id="SSF52518">
    <property type="entry name" value="Thiamin diphosphate-binding fold (THDP-binding)"/>
    <property type="match status" value="2"/>
</dbReference>
<accession>D8SCU7</accession>
<dbReference type="InterPro" id="IPR012001">
    <property type="entry name" value="Thiamin_PyroP_enz_TPP-bd_dom"/>
</dbReference>
<sequence>MLAVKALAAAGVETMYGVVGIPVTSLATYAMKVGIKFIAFRNEQSAGYAASAAGFLTGKPGVLLTVSGPGCVHGLAGLSNAMINTWPLVMISGSCTQKDIGKGDFQELDQMEAVKPFVKYSGKASQISEVPEVVSKAFQVALEDQPGGTYIDLPSDVLHENISVEEAEKLLAGVKAAKPMFSRELECHCSESDIQEALSLLHKAEKPLVVFGKGAALSRAEGAIKQFVERSGIPFLATPMGKGVISDTHHLSAGAARSLALRESDVALVIGARLNWLLHFGEPPQWSDSVKFILVNTSKEEMELRRPAVKLVGDARMVMTDLNKQWKDSPFSLGDKHPWVEKLKNKASDSVEKMAARLKQDVVPFNFLTPLRIIRDAISSLGSPTPILVSEGANTMDIGRTVFQQLEPRTRLDAGTWGTMGIGMGYAIAAAVESPGRLVVAVEGDSGFGFSGFELETIVRYNLPIVVIIFNNDGVYGGDRRTPEDKEGPLKDFPAPTSFIPCARYDKVMEAFGGSGYFVKEPKELESAVNEAFASKKPALINVRIDPFAGSESGRMHHKN</sequence>
<dbReference type="KEGG" id="smo:SELMODRAFT_178690"/>
<evidence type="ECO:0000259" key="11">
    <source>
        <dbReference type="Pfam" id="PF00205"/>
    </source>
</evidence>
<dbReference type="NCBIfam" id="NF006721">
    <property type="entry name" value="PRK09259.1"/>
    <property type="match status" value="1"/>
</dbReference>
<comment type="cofactor">
    <cofactor evidence="1">
        <name>thiamine diphosphate</name>
        <dbReference type="ChEBI" id="CHEBI:58937"/>
    </cofactor>
</comment>
<evidence type="ECO:0000256" key="4">
    <source>
        <dbReference type="ARBA" id="ARBA00022842"/>
    </source>
</evidence>
<dbReference type="Pfam" id="PF02776">
    <property type="entry name" value="TPP_enzyme_N"/>
    <property type="match status" value="1"/>
</dbReference>